<dbReference type="RefSeq" id="XP_058336514.1">
    <property type="nucleotide sequence ID" value="XM_058492724.1"/>
</dbReference>
<sequence>MTPISEALLTVRWDRSNLQGLQLQDPTGSVILCSSNLVSEQHDTNINARPGYKIDVYWSYEYAYTKVENRSR</sequence>
<organism evidence="1 2">
    <name type="scientific">Lichtheimia ornata</name>
    <dbReference type="NCBI Taxonomy" id="688661"/>
    <lineage>
        <taxon>Eukaryota</taxon>
        <taxon>Fungi</taxon>
        <taxon>Fungi incertae sedis</taxon>
        <taxon>Mucoromycota</taxon>
        <taxon>Mucoromycotina</taxon>
        <taxon>Mucoromycetes</taxon>
        <taxon>Mucorales</taxon>
        <taxon>Lichtheimiaceae</taxon>
        <taxon>Lichtheimia</taxon>
    </lineage>
</organism>
<dbReference type="Proteomes" id="UP001234581">
    <property type="component" value="Unassembled WGS sequence"/>
</dbReference>
<reference evidence="1 2" key="1">
    <citation type="submission" date="2023-03" db="EMBL/GenBank/DDBJ databases">
        <title>Genome sequence of Lichtheimia ornata CBS 291.66.</title>
        <authorList>
            <person name="Mohabir J.T."/>
            <person name="Shea T.P."/>
            <person name="Kurbessoian T."/>
            <person name="Berby B."/>
            <person name="Fontaine J."/>
            <person name="Livny J."/>
            <person name="Gnirke A."/>
            <person name="Stajich J.E."/>
            <person name="Cuomo C.A."/>
        </authorList>
    </citation>
    <scope>NUCLEOTIDE SEQUENCE [LARGE SCALE GENOMIC DNA]</scope>
    <source>
        <strain evidence="1">CBS 291.66</strain>
    </source>
</reference>
<accession>A0AAD7USG0</accession>
<evidence type="ECO:0000313" key="1">
    <source>
        <dbReference type="EMBL" id="KAJ8651600.1"/>
    </source>
</evidence>
<proteinExistence type="predicted"/>
<protein>
    <submittedName>
        <fullName evidence="1">Uncharacterized protein</fullName>
    </submittedName>
</protein>
<dbReference type="GeneID" id="83220171"/>
<dbReference type="EMBL" id="JARTCD010000164">
    <property type="protein sequence ID" value="KAJ8651600.1"/>
    <property type="molecule type" value="Genomic_DNA"/>
</dbReference>
<dbReference type="AlphaFoldDB" id="A0AAD7USG0"/>
<gene>
    <name evidence="1" type="ORF">O0I10_012837</name>
</gene>
<evidence type="ECO:0000313" key="2">
    <source>
        <dbReference type="Proteomes" id="UP001234581"/>
    </source>
</evidence>
<name>A0AAD7USG0_9FUNG</name>
<comment type="caution">
    <text evidence="1">The sequence shown here is derived from an EMBL/GenBank/DDBJ whole genome shotgun (WGS) entry which is preliminary data.</text>
</comment>
<keyword evidence="2" id="KW-1185">Reference proteome</keyword>